<evidence type="ECO:0000313" key="2">
    <source>
        <dbReference type="Proteomes" id="UP001054945"/>
    </source>
</evidence>
<proteinExistence type="predicted"/>
<gene>
    <name evidence="1" type="ORF">CEXT_313701</name>
</gene>
<name>A0AAV4N175_CAEEX</name>
<organism evidence="1 2">
    <name type="scientific">Caerostris extrusa</name>
    <name type="common">Bark spider</name>
    <name type="synonym">Caerostris bankana</name>
    <dbReference type="NCBI Taxonomy" id="172846"/>
    <lineage>
        <taxon>Eukaryota</taxon>
        <taxon>Metazoa</taxon>
        <taxon>Ecdysozoa</taxon>
        <taxon>Arthropoda</taxon>
        <taxon>Chelicerata</taxon>
        <taxon>Arachnida</taxon>
        <taxon>Araneae</taxon>
        <taxon>Araneomorphae</taxon>
        <taxon>Entelegynae</taxon>
        <taxon>Araneoidea</taxon>
        <taxon>Araneidae</taxon>
        <taxon>Caerostris</taxon>
    </lineage>
</organism>
<evidence type="ECO:0000313" key="1">
    <source>
        <dbReference type="EMBL" id="GIX78015.1"/>
    </source>
</evidence>
<dbReference type="AlphaFoldDB" id="A0AAV4N175"/>
<keyword evidence="2" id="KW-1185">Reference proteome</keyword>
<reference evidence="1 2" key="1">
    <citation type="submission" date="2021-06" db="EMBL/GenBank/DDBJ databases">
        <title>Caerostris extrusa draft genome.</title>
        <authorList>
            <person name="Kono N."/>
            <person name="Arakawa K."/>
        </authorList>
    </citation>
    <scope>NUCLEOTIDE SEQUENCE [LARGE SCALE GENOMIC DNA]</scope>
</reference>
<dbReference type="EMBL" id="BPLR01020372">
    <property type="protein sequence ID" value="GIX78015.1"/>
    <property type="molecule type" value="Genomic_DNA"/>
</dbReference>
<protein>
    <submittedName>
        <fullName evidence="1">Uncharacterized protein</fullName>
    </submittedName>
</protein>
<dbReference type="Proteomes" id="UP001054945">
    <property type="component" value="Unassembled WGS sequence"/>
</dbReference>
<accession>A0AAV4N175</accession>
<sequence>MKTLDQCIKAQHANFGSVKINPPLRQRMAKEHKLMRTLLLRKHHLLCSNGSIGADNYNIVAGEHRPELKLSEIWT</sequence>
<comment type="caution">
    <text evidence="1">The sequence shown here is derived from an EMBL/GenBank/DDBJ whole genome shotgun (WGS) entry which is preliminary data.</text>
</comment>